<gene>
    <name evidence="5" type="ORF">GC106_44110</name>
</gene>
<dbReference type="RefSeq" id="WP_173134491.1">
    <property type="nucleotide sequence ID" value="NZ_CBCSGW010000010.1"/>
</dbReference>
<reference evidence="5 6" key="1">
    <citation type="submission" date="2020-01" db="EMBL/GenBank/DDBJ databases">
        <title>Kibdelosporangium persica a novel Actinomycetes from a hot desert in Iran.</title>
        <authorList>
            <person name="Safaei N."/>
            <person name="Zaburannyi N."/>
            <person name="Mueller R."/>
            <person name="Wink J."/>
        </authorList>
    </citation>
    <scope>NUCLEOTIDE SEQUENCE [LARGE SCALE GENOMIC DNA]</scope>
    <source>
        <strain evidence="5 6">4NS15</strain>
    </source>
</reference>
<dbReference type="SUPFAM" id="SSF63825">
    <property type="entry name" value="YWTD domain"/>
    <property type="match status" value="1"/>
</dbReference>
<accession>A0ABX2F743</accession>
<sequence>MLERSRPFALIVVLVAGVVVAVLTGTAKPVPAGQFALTGHWVFNSLLQTVFHIDGATSGIDAHAEVPGEPGSQVVQGDTSGYVVGRTGITEFDKATLSVQQTISPPAVEVPVSIEVVGGPYVVYRNAGKIVRLGDPPVVVSVGGAVGTPVVTTDGTMWVHRQDAGQICTLAKDAAEISGCPVAAPPGHPGALTIVDERVAFVDTFSGAVHMVEGDKLGAAVPIGVPVSPNARPATHDLGGRVAILDPQRQSMLLADTRNPPGKPVTVALPTGDYDGPVSTGDVVVLVDRQSGTVLTYGADGVRKDSKPVKQGSSGGQPRLSRGEDSRVYVEDGDGTQVVVVGKEGTVRDVATAERPTATPSPPPPPPTAQTSTPDVRIAAPPPAQPQTPRTPPRRQEPTKARPPTPTTPSAVPAGRPGAPPSVAAQPGDGMATVTWGAAPDNRAPITSYVITWQGNNGRTGSLTVGGALRRATVTGLTNGVRYVFTVAATNRVGTGPGASSNPVQQPTRTVTVTRGTTETYNDTCEAPACGKMRVTLRGFEPNTRYKIVPHANVNYSNEGSTQTTDRNGNRTFEAFHFGKPGAVVWVIVDGEYQSNRYTWVSG</sequence>
<comment type="caution">
    <text evidence="5">The sequence shown here is derived from an EMBL/GenBank/DDBJ whole genome shotgun (WGS) entry which is preliminary data.</text>
</comment>
<proteinExistence type="predicted"/>
<feature type="domain" description="Fibronectin type-III" evidence="4">
    <location>
        <begin position="417"/>
        <end position="513"/>
    </location>
</feature>
<dbReference type="SMART" id="SM00060">
    <property type="entry name" value="FN3"/>
    <property type="match status" value="1"/>
</dbReference>
<evidence type="ECO:0000256" key="3">
    <source>
        <dbReference type="SAM" id="MobiDB-lite"/>
    </source>
</evidence>
<dbReference type="InterPro" id="IPR036116">
    <property type="entry name" value="FN3_sf"/>
</dbReference>
<dbReference type="SUPFAM" id="SSF49265">
    <property type="entry name" value="Fibronectin type III"/>
    <property type="match status" value="1"/>
</dbReference>
<feature type="compositionally biased region" description="Basic and acidic residues" evidence="3">
    <location>
        <begin position="321"/>
        <end position="330"/>
    </location>
</feature>
<dbReference type="CDD" id="cd00063">
    <property type="entry name" value="FN3"/>
    <property type="match status" value="1"/>
</dbReference>
<feature type="compositionally biased region" description="Pro residues" evidence="3">
    <location>
        <begin position="380"/>
        <end position="391"/>
    </location>
</feature>
<keyword evidence="1" id="KW-0326">Glycosidase</keyword>
<evidence type="ECO:0000313" key="5">
    <source>
        <dbReference type="EMBL" id="NRN67178.1"/>
    </source>
</evidence>
<dbReference type="Pfam" id="PF00041">
    <property type="entry name" value="fn3"/>
    <property type="match status" value="1"/>
</dbReference>
<name>A0ABX2F743_9PSEU</name>
<evidence type="ECO:0000259" key="4">
    <source>
        <dbReference type="PROSITE" id="PS50853"/>
    </source>
</evidence>
<evidence type="ECO:0000256" key="1">
    <source>
        <dbReference type="ARBA" id="ARBA00023295"/>
    </source>
</evidence>
<protein>
    <submittedName>
        <fullName evidence="5">Fibronectin</fullName>
    </submittedName>
</protein>
<dbReference type="EMBL" id="JAAATY010000013">
    <property type="protein sequence ID" value="NRN67178.1"/>
    <property type="molecule type" value="Genomic_DNA"/>
</dbReference>
<feature type="region of interest" description="Disordered" evidence="3">
    <location>
        <begin position="297"/>
        <end position="439"/>
    </location>
</feature>
<dbReference type="PROSITE" id="PS50853">
    <property type="entry name" value="FN3"/>
    <property type="match status" value="1"/>
</dbReference>
<dbReference type="InterPro" id="IPR003961">
    <property type="entry name" value="FN3_dom"/>
</dbReference>
<evidence type="ECO:0000313" key="6">
    <source>
        <dbReference type="Proteomes" id="UP000763557"/>
    </source>
</evidence>
<keyword evidence="6" id="KW-1185">Reference proteome</keyword>
<dbReference type="Proteomes" id="UP000763557">
    <property type="component" value="Unassembled WGS sequence"/>
</dbReference>
<feature type="compositionally biased region" description="Pro residues" evidence="3">
    <location>
        <begin position="359"/>
        <end position="368"/>
    </location>
</feature>
<dbReference type="InterPro" id="IPR013783">
    <property type="entry name" value="Ig-like_fold"/>
</dbReference>
<organism evidence="5 6">
    <name type="scientific">Kibdelosporangium persicum</name>
    <dbReference type="NCBI Taxonomy" id="2698649"/>
    <lineage>
        <taxon>Bacteria</taxon>
        <taxon>Bacillati</taxon>
        <taxon>Actinomycetota</taxon>
        <taxon>Actinomycetes</taxon>
        <taxon>Pseudonocardiales</taxon>
        <taxon>Pseudonocardiaceae</taxon>
        <taxon>Kibdelosporangium</taxon>
    </lineage>
</organism>
<keyword evidence="2" id="KW-0119">Carbohydrate metabolism</keyword>
<keyword evidence="1" id="KW-0378">Hydrolase</keyword>
<dbReference type="Gene3D" id="2.60.40.10">
    <property type="entry name" value="Immunoglobulins"/>
    <property type="match status" value="1"/>
</dbReference>
<keyword evidence="2" id="KW-0624">Polysaccharide degradation</keyword>
<evidence type="ECO:0000256" key="2">
    <source>
        <dbReference type="ARBA" id="ARBA00023326"/>
    </source>
</evidence>